<dbReference type="InterPro" id="IPR041535">
    <property type="entry name" value="VbhA"/>
</dbReference>
<keyword evidence="3" id="KW-1185">Reference proteome</keyword>
<reference evidence="2 3" key="1">
    <citation type="submission" date="2018-04" db="EMBL/GenBank/DDBJ databases">
        <title>Genomic Encyclopedia of Archaeal and Bacterial Type Strains, Phase II (KMG-II): from individual species to whole genera.</title>
        <authorList>
            <person name="Goeker M."/>
        </authorList>
    </citation>
    <scope>NUCLEOTIDE SEQUENCE [LARGE SCALE GENOMIC DNA]</scope>
    <source>
        <strain evidence="2 3">DSM 21823</strain>
    </source>
</reference>
<dbReference type="InterPro" id="IPR043038">
    <property type="entry name" value="VbhA_sf"/>
</dbReference>
<dbReference type="Pfam" id="PF18495">
    <property type="entry name" value="VbhA"/>
    <property type="match status" value="1"/>
</dbReference>
<protein>
    <recommendedName>
        <fullName evidence="1">Antitoxin VbhA domain-containing protein</fullName>
    </recommendedName>
</protein>
<name>A0A2T6B860_9RHOB</name>
<proteinExistence type="predicted"/>
<evidence type="ECO:0000313" key="3">
    <source>
        <dbReference type="Proteomes" id="UP000244224"/>
    </source>
</evidence>
<dbReference type="InterPro" id="IPR033788">
    <property type="entry name" value="VbhA-like"/>
</dbReference>
<evidence type="ECO:0000259" key="1">
    <source>
        <dbReference type="Pfam" id="PF18495"/>
    </source>
</evidence>
<dbReference type="Proteomes" id="UP000244224">
    <property type="component" value="Unassembled WGS sequence"/>
</dbReference>
<dbReference type="Gene3D" id="1.10.8.1050">
    <property type="entry name" value="Antitoxin VbhA-like"/>
    <property type="match status" value="1"/>
</dbReference>
<dbReference type="EMBL" id="QBKP01000002">
    <property type="protein sequence ID" value="PTX52259.1"/>
    <property type="molecule type" value="Genomic_DNA"/>
</dbReference>
<sequence length="196" mass="21615">MSRERVGETRRENGEVFPAIIFRTSSGDAHGLQFVRNPLTIDADFGSGLQKCPCFSREVGALEDGEPATRLGQVPPRLHGRRRKADRLEGRIARLRALTERRVPPLVFGTRKLLRSQPQEGTPEEVEAWLRRAVIASALGSQRASGTEPDAASLAELEAFVRGELDLDQLRARARTRFLAANLQSDSVTHTPSLAP</sequence>
<dbReference type="RefSeq" id="WP_158640460.1">
    <property type="nucleotide sequence ID" value="NZ_QBKP01000002.1"/>
</dbReference>
<feature type="domain" description="Antitoxin VbhA" evidence="1">
    <location>
        <begin position="131"/>
        <end position="177"/>
    </location>
</feature>
<organism evidence="2 3">
    <name type="scientific">Gemmobacter caeni</name>
    <dbReference type="NCBI Taxonomy" id="589035"/>
    <lineage>
        <taxon>Bacteria</taxon>
        <taxon>Pseudomonadati</taxon>
        <taxon>Pseudomonadota</taxon>
        <taxon>Alphaproteobacteria</taxon>
        <taxon>Rhodobacterales</taxon>
        <taxon>Paracoccaceae</taxon>
        <taxon>Gemmobacter</taxon>
    </lineage>
</organism>
<evidence type="ECO:0000313" key="2">
    <source>
        <dbReference type="EMBL" id="PTX52259.1"/>
    </source>
</evidence>
<accession>A0A2T6B860</accession>
<gene>
    <name evidence="2" type="ORF">C8N34_10237</name>
</gene>
<dbReference type="CDD" id="cd11586">
    <property type="entry name" value="VbhA_like"/>
    <property type="match status" value="1"/>
</dbReference>
<comment type="caution">
    <text evidence="2">The sequence shown here is derived from an EMBL/GenBank/DDBJ whole genome shotgun (WGS) entry which is preliminary data.</text>
</comment>
<dbReference type="AlphaFoldDB" id="A0A2T6B860"/>